<dbReference type="InterPro" id="IPR018960">
    <property type="entry name" value="DUF1990"/>
</dbReference>
<dbReference type="PANTHER" id="PTHR34202:SF1">
    <property type="entry name" value="UPF0548 PROTEIN"/>
    <property type="match status" value="1"/>
</dbReference>
<accession>A0A3D9ZQ54</accession>
<dbReference type="RefSeq" id="WP_239097291.1">
    <property type="nucleotide sequence ID" value="NZ_BONB01000025.1"/>
</dbReference>
<dbReference type="Pfam" id="PF09348">
    <property type="entry name" value="DUF1990"/>
    <property type="match status" value="1"/>
</dbReference>
<reference evidence="2 3" key="1">
    <citation type="submission" date="2018-08" db="EMBL/GenBank/DDBJ databases">
        <title>Sequencing the genomes of 1000 actinobacteria strains.</title>
        <authorList>
            <person name="Klenk H.-P."/>
        </authorList>
    </citation>
    <scope>NUCLEOTIDE SEQUENCE [LARGE SCALE GENOMIC DNA]</scope>
    <source>
        <strain evidence="2 3">DSM 44099</strain>
    </source>
</reference>
<proteinExistence type="predicted"/>
<evidence type="ECO:0000313" key="2">
    <source>
        <dbReference type="EMBL" id="REF98093.1"/>
    </source>
</evidence>
<sequence length="168" mass="17865">MSLLTYDEVGATETGSLPRGYHHLRYRVAIGHDVLGPAADAVLSFRMHRAAGVRITASADRAEAGVDVVTGLGLGPLRLSAPCRVVWAVDEPGRAGFGYGTLPGHPERGEEAFEVTQGDDGTTWFSVTAFSLPASLLTWVAGPTVPPFQRAYAAWCGRALRRLVSESS</sequence>
<evidence type="ECO:0000313" key="3">
    <source>
        <dbReference type="Proteomes" id="UP000256913"/>
    </source>
</evidence>
<feature type="domain" description="DUF1990" evidence="1">
    <location>
        <begin position="5"/>
        <end position="159"/>
    </location>
</feature>
<keyword evidence="3" id="KW-1185">Reference proteome</keyword>
<name>A0A3D9ZQ54_9ACTN</name>
<protein>
    <submittedName>
        <fullName evidence="2">Uncharacterized protein (UPF0548 family)</fullName>
    </submittedName>
</protein>
<comment type="caution">
    <text evidence="2">The sequence shown here is derived from an EMBL/GenBank/DDBJ whole genome shotgun (WGS) entry which is preliminary data.</text>
</comment>
<dbReference type="PIRSF" id="PIRSF010260">
    <property type="entry name" value="UCP010260"/>
    <property type="match status" value="1"/>
</dbReference>
<gene>
    <name evidence="2" type="ORF">DFJ67_4103</name>
</gene>
<dbReference type="EMBL" id="QUMQ01000001">
    <property type="protein sequence ID" value="REF98093.1"/>
    <property type="molecule type" value="Genomic_DNA"/>
</dbReference>
<organism evidence="2 3">
    <name type="scientific">Asanoa ferruginea</name>
    <dbReference type="NCBI Taxonomy" id="53367"/>
    <lineage>
        <taxon>Bacteria</taxon>
        <taxon>Bacillati</taxon>
        <taxon>Actinomycetota</taxon>
        <taxon>Actinomycetes</taxon>
        <taxon>Micromonosporales</taxon>
        <taxon>Micromonosporaceae</taxon>
        <taxon>Asanoa</taxon>
    </lineage>
</organism>
<dbReference type="AlphaFoldDB" id="A0A3D9ZQ54"/>
<evidence type="ECO:0000259" key="1">
    <source>
        <dbReference type="Pfam" id="PF09348"/>
    </source>
</evidence>
<dbReference type="PANTHER" id="PTHR34202">
    <property type="entry name" value="UPF0548 PROTEIN"/>
    <property type="match status" value="1"/>
</dbReference>
<dbReference type="InterPro" id="IPR014457">
    <property type="entry name" value="UCP010260"/>
</dbReference>
<dbReference type="Proteomes" id="UP000256913">
    <property type="component" value="Unassembled WGS sequence"/>
</dbReference>